<feature type="compositionally biased region" description="Basic and acidic residues" evidence="4">
    <location>
        <begin position="273"/>
        <end position="289"/>
    </location>
</feature>
<dbReference type="PROSITE" id="PS01124">
    <property type="entry name" value="HTH_ARAC_FAMILY_2"/>
    <property type="match status" value="1"/>
</dbReference>
<dbReference type="InterPro" id="IPR009057">
    <property type="entry name" value="Homeodomain-like_sf"/>
</dbReference>
<evidence type="ECO:0000256" key="2">
    <source>
        <dbReference type="ARBA" id="ARBA00023125"/>
    </source>
</evidence>
<dbReference type="SUPFAM" id="SSF46689">
    <property type="entry name" value="Homeodomain-like"/>
    <property type="match status" value="2"/>
</dbReference>
<keyword evidence="2" id="KW-0238">DNA-binding</keyword>
<gene>
    <name evidence="6" type="ORF">H7U36_09115</name>
</gene>
<evidence type="ECO:0000259" key="5">
    <source>
        <dbReference type="PROSITE" id="PS01124"/>
    </source>
</evidence>
<organism evidence="6 7">
    <name type="scientific">Faecalicatena fissicatena</name>
    <dbReference type="NCBI Taxonomy" id="290055"/>
    <lineage>
        <taxon>Bacteria</taxon>
        <taxon>Bacillati</taxon>
        <taxon>Bacillota</taxon>
        <taxon>Clostridia</taxon>
        <taxon>Lachnospirales</taxon>
        <taxon>Lachnospiraceae</taxon>
        <taxon>Faecalicatena</taxon>
    </lineage>
</organism>
<dbReference type="EMBL" id="JACLYY010000007">
    <property type="protein sequence ID" value="MBM6738254.1"/>
    <property type="molecule type" value="Genomic_DNA"/>
</dbReference>
<dbReference type="Proteomes" id="UP000716906">
    <property type="component" value="Unassembled WGS sequence"/>
</dbReference>
<keyword evidence="1" id="KW-0805">Transcription regulation</keyword>
<dbReference type="PRINTS" id="PR00032">
    <property type="entry name" value="HTHARAC"/>
</dbReference>
<dbReference type="Gene3D" id="1.10.10.60">
    <property type="entry name" value="Homeodomain-like"/>
    <property type="match status" value="2"/>
</dbReference>
<keyword evidence="7" id="KW-1185">Reference proteome</keyword>
<dbReference type="Pfam" id="PF02311">
    <property type="entry name" value="AraC_binding"/>
    <property type="match status" value="1"/>
</dbReference>
<evidence type="ECO:0000313" key="7">
    <source>
        <dbReference type="Proteomes" id="UP000716906"/>
    </source>
</evidence>
<dbReference type="InterPro" id="IPR037923">
    <property type="entry name" value="HTH-like"/>
</dbReference>
<dbReference type="Pfam" id="PF12833">
    <property type="entry name" value="HTH_18"/>
    <property type="match status" value="1"/>
</dbReference>
<keyword evidence="3" id="KW-0804">Transcription</keyword>
<feature type="domain" description="HTH araC/xylS-type" evidence="5">
    <location>
        <begin position="175"/>
        <end position="273"/>
    </location>
</feature>
<sequence length="289" mass="33406">MEDYSYVLQMKNRKFSDLYLCFCGYARCLPLHSFGPAVRPNYILHYILKGKGRFSAGKEEHRLHAGQGFLIEPEVQTFYEADKEDPWTYLWIGFAGEKAGEYLRDLGLNSGQLIYQCACGEELERIVLAMLENKNYTVANEYLLEGLLYQFFSILARNMEIEADRGGKDDNLYIRKAVEYIQHHYSYPVQVGEIAAYVGINRSYLYTLFRDQLGMSPKEYLTSFRITRAAQLLEITELSIESVALSCGYQDTLGFSKIFKARLGMTPSAYRKRNAEQQRKTREENRGPL</sequence>
<protein>
    <submittedName>
        <fullName evidence="6">AraC family transcriptional regulator</fullName>
    </submittedName>
</protein>
<name>A0ABS2E9C5_9FIRM</name>
<accession>A0ABS2E9C5</accession>
<evidence type="ECO:0000313" key="6">
    <source>
        <dbReference type="EMBL" id="MBM6738254.1"/>
    </source>
</evidence>
<proteinExistence type="predicted"/>
<evidence type="ECO:0000256" key="3">
    <source>
        <dbReference type="ARBA" id="ARBA00023163"/>
    </source>
</evidence>
<dbReference type="SUPFAM" id="SSF51215">
    <property type="entry name" value="Regulatory protein AraC"/>
    <property type="match status" value="1"/>
</dbReference>
<dbReference type="InterPro" id="IPR003313">
    <property type="entry name" value="AraC-bd"/>
</dbReference>
<evidence type="ECO:0000256" key="1">
    <source>
        <dbReference type="ARBA" id="ARBA00023015"/>
    </source>
</evidence>
<dbReference type="InterPro" id="IPR020449">
    <property type="entry name" value="Tscrpt_reg_AraC-type_HTH"/>
</dbReference>
<dbReference type="PANTHER" id="PTHR43280">
    <property type="entry name" value="ARAC-FAMILY TRANSCRIPTIONAL REGULATOR"/>
    <property type="match status" value="1"/>
</dbReference>
<dbReference type="Gene3D" id="2.60.120.280">
    <property type="entry name" value="Regulatory protein AraC"/>
    <property type="match status" value="1"/>
</dbReference>
<evidence type="ECO:0000256" key="4">
    <source>
        <dbReference type="SAM" id="MobiDB-lite"/>
    </source>
</evidence>
<dbReference type="InterPro" id="IPR018062">
    <property type="entry name" value="HTH_AraC-typ_CS"/>
</dbReference>
<reference evidence="6 7" key="1">
    <citation type="journal article" date="2021" name="Sci. Rep.">
        <title>The distribution of antibiotic resistance genes in chicken gut microbiota commensals.</title>
        <authorList>
            <person name="Juricova H."/>
            <person name="Matiasovicova J."/>
            <person name="Kubasova T."/>
            <person name="Cejkova D."/>
            <person name="Rychlik I."/>
        </authorList>
    </citation>
    <scope>NUCLEOTIDE SEQUENCE [LARGE SCALE GENOMIC DNA]</scope>
    <source>
        <strain evidence="6 7">An773</strain>
    </source>
</reference>
<dbReference type="SMART" id="SM00342">
    <property type="entry name" value="HTH_ARAC"/>
    <property type="match status" value="1"/>
</dbReference>
<dbReference type="PROSITE" id="PS00041">
    <property type="entry name" value="HTH_ARAC_FAMILY_1"/>
    <property type="match status" value="1"/>
</dbReference>
<dbReference type="RefSeq" id="WP_205156048.1">
    <property type="nucleotide sequence ID" value="NZ_JACLYY010000007.1"/>
</dbReference>
<feature type="region of interest" description="Disordered" evidence="4">
    <location>
        <begin position="270"/>
        <end position="289"/>
    </location>
</feature>
<dbReference type="InterPro" id="IPR018060">
    <property type="entry name" value="HTH_AraC"/>
</dbReference>
<dbReference type="CDD" id="cd06986">
    <property type="entry name" value="cupin_MmsR-like_N"/>
    <property type="match status" value="1"/>
</dbReference>
<dbReference type="PANTHER" id="PTHR43280:SF28">
    <property type="entry name" value="HTH-TYPE TRANSCRIPTIONAL ACTIVATOR RHAS"/>
    <property type="match status" value="1"/>
</dbReference>
<comment type="caution">
    <text evidence="6">The sequence shown here is derived from an EMBL/GenBank/DDBJ whole genome shotgun (WGS) entry which is preliminary data.</text>
</comment>